<dbReference type="GO" id="GO:0020037">
    <property type="term" value="F:heme binding"/>
    <property type="evidence" value="ECO:0007669"/>
    <property type="project" value="InterPro"/>
</dbReference>
<evidence type="ECO:0000313" key="7">
    <source>
        <dbReference type="EMBL" id="QEA04486.1"/>
    </source>
</evidence>
<organism evidence="7">
    <name type="scientific">uncultured organism</name>
    <dbReference type="NCBI Taxonomy" id="155900"/>
    <lineage>
        <taxon>unclassified sequences</taxon>
        <taxon>environmental samples</taxon>
    </lineage>
</organism>
<dbReference type="PANTHER" id="PTHR33751">
    <property type="entry name" value="CBB3-TYPE CYTOCHROME C OXIDASE SUBUNIT FIXP"/>
    <property type="match status" value="1"/>
</dbReference>
<keyword evidence="1" id="KW-0813">Transport</keyword>
<dbReference type="PANTHER" id="PTHR33751:SF9">
    <property type="entry name" value="CYTOCHROME C4"/>
    <property type="match status" value="1"/>
</dbReference>
<name>A0A5B8R707_9ZZZZ</name>
<protein>
    <submittedName>
        <fullName evidence="7">Cytochrome c4</fullName>
    </submittedName>
</protein>
<gene>
    <name evidence="7" type="primary">cc4_3</name>
    <name evidence="7" type="ORF">KBTEX_00794</name>
</gene>
<evidence type="ECO:0000259" key="6">
    <source>
        <dbReference type="PROSITE" id="PS51007"/>
    </source>
</evidence>
<dbReference type="EMBL" id="MN079084">
    <property type="protein sequence ID" value="QEA04486.1"/>
    <property type="molecule type" value="Genomic_DNA"/>
</dbReference>
<feature type="domain" description="Cytochrome c" evidence="6">
    <location>
        <begin position="26"/>
        <end position="102"/>
    </location>
</feature>
<keyword evidence="5" id="KW-0408">Iron</keyword>
<keyword evidence="3" id="KW-0479">Metal-binding</keyword>
<dbReference type="Gene3D" id="1.10.760.10">
    <property type="entry name" value="Cytochrome c-like domain"/>
    <property type="match status" value="1"/>
</dbReference>
<dbReference type="GO" id="GO:0009055">
    <property type="term" value="F:electron transfer activity"/>
    <property type="evidence" value="ECO:0007669"/>
    <property type="project" value="InterPro"/>
</dbReference>
<proteinExistence type="predicted"/>
<dbReference type="InterPro" id="IPR050597">
    <property type="entry name" value="Cytochrome_c_Oxidase_Subunit"/>
</dbReference>
<dbReference type="InterPro" id="IPR009056">
    <property type="entry name" value="Cyt_c-like_dom"/>
</dbReference>
<evidence type="ECO:0000256" key="4">
    <source>
        <dbReference type="ARBA" id="ARBA00022982"/>
    </source>
</evidence>
<keyword evidence="4" id="KW-0249">Electron transport</keyword>
<accession>A0A5B8R707</accession>
<dbReference type="Pfam" id="PF00034">
    <property type="entry name" value="Cytochrom_C"/>
    <property type="match status" value="1"/>
</dbReference>
<reference evidence="7" key="1">
    <citation type="submission" date="2019-06" db="EMBL/GenBank/DDBJ databases">
        <authorList>
            <person name="Murdoch R.W."/>
            <person name="Fathepure B."/>
        </authorList>
    </citation>
    <scope>NUCLEOTIDE SEQUENCE</scope>
</reference>
<dbReference type="GO" id="GO:0046872">
    <property type="term" value="F:metal ion binding"/>
    <property type="evidence" value="ECO:0007669"/>
    <property type="project" value="UniProtKB-KW"/>
</dbReference>
<dbReference type="PROSITE" id="PS51007">
    <property type="entry name" value="CYTC"/>
    <property type="match status" value="1"/>
</dbReference>
<evidence type="ECO:0000256" key="2">
    <source>
        <dbReference type="ARBA" id="ARBA00022617"/>
    </source>
</evidence>
<dbReference type="SUPFAM" id="SSF46626">
    <property type="entry name" value="Cytochrome c"/>
    <property type="match status" value="1"/>
</dbReference>
<evidence type="ECO:0000256" key="3">
    <source>
        <dbReference type="ARBA" id="ARBA00022723"/>
    </source>
</evidence>
<keyword evidence="2" id="KW-0349">Heme</keyword>
<dbReference type="AlphaFoldDB" id="A0A5B8R707"/>
<sequence length="111" mass="11726">MNRLLIGLAATALLAMTTQAGAIPPGSAKDGKPKAQVCMSCHAPDLNNPAFPKIAGQHADYLFHALQAYKSGKRQNPVMAGQVGSLSREDMADLATYFSTLDAGLETLPRK</sequence>
<evidence type="ECO:0000256" key="5">
    <source>
        <dbReference type="ARBA" id="ARBA00023004"/>
    </source>
</evidence>
<dbReference type="InterPro" id="IPR036909">
    <property type="entry name" value="Cyt_c-like_dom_sf"/>
</dbReference>
<evidence type="ECO:0000256" key="1">
    <source>
        <dbReference type="ARBA" id="ARBA00022448"/>
    </source>
</evidence>